<evidence type="ECO:0000313" key="1">
    <source>
        <dbReference type="EMBL" id="DAG05117.1"/>
    </source>
</evidence>
<dbReference type="EMBL" id="BK016250">
    <property type="protein sequence ID" value="DAG05117.1"/>
    <property type="molecule type" value="Genomic_DNA"/>
</dbReference>
<organism evidence="1">
    <name type="scientific">Myoviridae sp. ctE3x18</name>
    <dbReference type="NCBI Taxonomy" id="2825059"/>
    <lineage>
        <taxon>Viruses</taxon>
        <taxon>Duplodnaviria</taxon>
        <taxon>Heunggongvirae</taxon>
        <taxon>Uroviricota</taxon>
        <taxon>Caudoviricetes</taxon>
    </lineage>
</organism>
<proteinExistence type="predicted"/>
<accession>A0A8S5VEG9</accession>
<name>A0A8S5VEG9_9CAUD</name>
<sequence length="29" mass="3581">MTKSRQPNRYYYTISEVLCQHFARLIRCC</sequence>
<protein>
    <submittedName>
        <fullName evidence="1">Uncharacterized protein</fullName>
    </submittedName>
</protein>
<reference evidence="1" key="1">
    <citation type="journal article" date="2021" name="Proc. Natl. Acad. Sci. U.S.A.">
        <title>A Catalog of Tens of Thousands of Viruses from Human Metagenomes Reveals Hidden Associations with Chronic Diseases.</title>
        <authorList>
            <person name="Tisza M.J."/>
            <person name="Buck C.B."/>
        </authorList>
    </citation>
    <scope>NUCLEOTIDE SEQUENCE</scope>
    <source>
        <strain evidence="1">CtE3x18</strain>
    </source>
</reference>